<dbReference type="InterPro" id="IPR018087">
    <property type="entry name" value="Glyco_hydro_5_CS"/>
</dbReference>
<dbReference type="SUPFAM" id="SSF49785">
    <property type="entry name" value="Galactose-binding domain-like"/>
    <property type="match status" value="1"/>
</dbReference>
<reference evidence="9" key="1">
    <citation type="submission" date="2016-07" db="EMBL/GenBank/DDBJ databases">
        <authorList>
            <person name="Florea S."/>
            <person name="Webb J.S."/>
            <person name="Jaromczyk J."/>
            <person name="Schardl C.L."/>
        </authorList>
    </citation>
    <scope>NUCLEOTIDE SEQUENCE [LARGE SCALE GENOMIC DNA]</scope>
    <source>
        <strain evidence="9">IPBSL-7</strain>
    </source>
</reference>
<dbReference type="InterPro" id="IPR010502">
    <property type="entry name" value="Carb-bd_dom_fam9"/>
</dbReference>
<name>A0A1C0AH54_9ACTN</name>
<dbReference type="Pfam" id="PF01522">
    <property type="entry name" value="Polysacc_deac_1"/>
    <property type="match status" value="1"/>
</dbReference>
<dbReference type="PANTHER" id="PTHR10587">
    <property type="entry name" value="GLYCOSYL TRANSFERASE-RELATED"/>
    <property type="match status" value="1"/>
</dbReference>
<gene>
    <name evidence="8" type="ORF">BCR15_09285</name>
</gene>
<accession>A0A1C0AH54</accession>
<dbReference type="SUPFAM" id="SSF49344">
    <property type="entry name" value="CBD9-like"/>
    <property type="match status" value="1"/>
</dbReference>
<dbReference type="InterPro" id="IPR003305">
    <property type="entry name" value="CenC_carb-bd"/>
</dbReference>
<dbReference type="Gene3D" id="3.20.20.370">
    <property type="entry name" value="Glycoside hydrolase/deacetylase"/>
    <property type="match status" value="1"/>
</dbReference>
<dbReference type="Gene3D" id="2.60.120.260">
    <property type="entry name" value="Galactose-binding domain-like"/>
    <property type="match status" value="1"/>
</dbReference>
<dbReference type="InterPro" id="IPR006311">
    <property type="entry name" value="TAT_signal"/>
</dbReference>
<keyword evidence="5 7" id="KW-0326">Glycosidase</keyword>
<evidence type="ECO:0000256" key="2">
    <source>
        <dbReference type="ARBA" id="ARBA00022737"/>
    </source>
</evidence>
<evidence type="ECO:0000256" key="5">
    <source>
        <dbReference type="ARBA" id="ARBA00023295"/>
    </source>
</evidence>
<comment type="caution">
    <text evidence="8">The sequence shown here is derived from an EMBL/GenBank/DDBJ whole genome shotgun (WGS) entry which is preliminary data.</text>
</comment>
<keyword evidence="6 7" id="KW-0624">Polysaccharide degradation</keyword>
<dbReference type="InterPro" id="IPR050248">
    <property type="entry name" value="Polysacc_deacetylase_ArnD"/>
</dbReference>
<dbReference type="Proteomes" id="UP000093501">
    <property type="component" value="Unassembled WGS sequence"/>
</dbReference>
<keyword evidence="2" id="KW-0677">Repeat</keyword>
<sequence length="1106" mass="116694">MDMTRRHLARRGLATAAAAALLGGAALLAPTASAEETVLSVDFVNGSYAPLVPSGLTDADLAVVDLDGGKALRVSNRAADFHGVQTAPGTLAPGETYAFSVDIRLAEGVPDVQARLVGFPSYSWIGNTTVTDEAWTTIAGSWTVPDTAGADEGKVYIGTGDLAGAYSYYVDNVRITRAGETGGGVGVPTRTPLARAQGEGDVVALTFDDGPNPGETEALLDVLDANGAVATFCVIGQNVATDDGARILRDIVDRGHALCNHSTSYADMGSMTEEQLRADMTENLRIIREALGDPAHPVPYFRAPNGSWGTDDLVARVAADLGMQPLGLGNLIYDWDNAQQDADTFEANLRAAIQPGAVVLAHDGGGTRDAVVEAVRRVLPDYAGTWQFTLPMVGDGSTAEPLTPIRDTLDVPVGVAIDQRETSGAAADLLTTHFDQITPENHMKPEAWYDADRTFRADPQVGILMDFAVANDLRVYGHTLAWHSQTPAWFFTDEAGAPLTTSEEHKQLLRDRLKAHIDGVAEHLADAYGPFGSAGNPIVAWDVVNEVVSDDQQADGLRRSEWYRILGAEFIDLAFRYADAAFNERLADPGADRPVALFINDYNTEHAGKQDRYRQVIEGLLDRGVPIDGVGHQFHVSLATPVASLAAALDRFADLPLTQVVSELDVTVGGTADDALLIEQGHYYRAAFDLFRARADELFSVTVWGLTDDRSWLTEQSPLIFDAGLQPKPAYYGIVGSDELAPIAKRGVVFRGEITGGVSDPAWGDLPLRDIGTLGGFQARWTESGITTYVTAAGGYDEIRLTVGAESVSVTPATEGATATAALVTVPGQFGEGQTVELDVTVVAGGQSAEWNPSDGLGAMRLVEELSVTDAVAAAVAPMVDGLVDAGWEAAQSVVTDTYVQGVEGAATASVRTAWHGTSLFVLAEVTDPVVDLTASNPWEQDSVEFFVDLGNAKAGSYRSGDMQIRVNADNELSFGAGDEALQRARVTSATARTETGYVVEVAIELGDLWGAGTVHGFDVQVNDAADGVRSGVVTWADPTGLGYQSTERWGVVRLVAAESVTGPAGCAVGRPADQGRPDHAGQPGGRPDAPGRVGVTGADCVPPGR</sequence>
<dbReference type="EC" id="3.2.1.8" evidence="7"/>
<proteinExistence type="inferred from homology"/>
<dbReference type="InterPro" id="IPR017853">
    <property type="entry name" value="GH"/>
</dbReference>
<organism evidence="8 9">
    <name type="scientific">Tessaracoccus lapidicaptus</name>
    <dbReference type="NCBI Taxonomy" id="1427523"/>
    <lineage>
        <taxon>Bacteria</taxon>
        <taxon>Bacillati</taxon>
        <taxon>Actinomycetota</taxon>
        <taxon>Actinomycetes</taxon>
        <taxon>Propionibacteriales</taxon>
        <taxon>Propionibacteriaceae</taxon>
        <taxon>Tessaracoccus</taxon>
    </lineage>
</organism>
<evidence type="ECO:0000256" key="3">
    <source>
        <dbReference type="ARBA" id="ARBA00022801"/>
    </source>
</evidence>
<dbReference type="Gene3D" id="2.60.40.1190">
    <property type="match status" value="1"/>
</dbReference>
<evidence type="ECO:0000313" key="8">
    <source>
        <dbReference type="EMBL" id="OCL31358.1"/>
    </source>
</evidence>
<keyword evidence="3 7" id="KW-0378">Hydrolase</keyword>
<dbReference type="InterPro" id="IPR011330">
    <property type="entry name" value="Glyco_hydro/deAcase_b/a-brl"/>
</dbReference>
<dbReference type="EMBL" id="MBQD01000026">
    <property type="protein sequence ID" value="OCL31358.1"/>
    <property type="molecule type" value="Genomic_DNA"/>
</dbReference>
<dbReference type="SMART" id="SM00633">
    <property type="entry name" value="Glyco_10"/>
    <property type="match status" value="1"/>
</dbReference>
<protein>
    <recommendedName>
        <fullName evidence="7">Beta-xylanase</fullName>
        <ecNumber evidence="7">3.2.1.8</ecNumber>
    </recommendedName>
</protein>
<dbReference type="InterPro" id="IPR001000">
    <property type="entry name" value="GH10_dom"/>
</dbReference>
<dbReference type="InterPro" id="IPR008979">
    <property type="entry name" value="Galactose-bd-like_sf"/>
</dbReference>
<dbReference type="CDD" id="cd10917">
    <property type="entry name" value="CE4_NodB_like_6s_7s"/>
    <property type="match status" value="1"/>
</dbReference>
<dbReference type="PROSITE" id="PS00659">
    <property type="entry name" value="GLYCOSYL_HYDROL_F5"/>
    <property type="match status" value="1"/>
</dbReference>
<keyword evidence="9" id="KW-1185">Reference proteome</keyword>
<comment type="similarity">
    <text evidence="1 7">Belongs to the glycosyl hydrolase 10 (cellulase F) family.</text>
</comment>
<dbReference type="GO" id="GO:0031176">
    <property type="term" value="F:endo-1,4-beta-xylanase activity"/>
    <property type="evidence" value="ECO:0007669"/>
    <property type="project" value="UniProtKB-EC"/>
</dbReference>
<dbReference type="PROSITE" id="PS51677">
    <property type="entry name" value="NODB"/>
    <property type="match status" value="1"/>
</dbReference>
<dbReference type="PANTHER" id="PTHR10587:SF137">
    <property type="entry name" value="4-DEOXY-4-FORMAMIDO-L-ARABINOSE-PHOSPHOUNDECAPRENOL DEFORMYLASE ARND-RELATED"/>
    <property type="match status" value="1"/>
</dbReference>
<evidence type="ECO:0000256" key="6">
    <source>
        <dbReference type="ARBA" id="ARBA00023326"/>
    </source>
</evidence>
<dbReference type="PROSITE" id="PS51760">
    <property type="entry name" value="GH10_2"/>
    <property type="match status" value="1"/>
</dbReference>
<dbReference type="PROSITE" id="PS51318">
    <property type="entry name" value="TAT"/>
    <property type="match status" value="1"/>
</dbReference>
<dbReference type="Gene3D" id="3.20.20.80">
    <property type="entry name" value="Glycosidases"/>
    <property type="match status" value="1"/>
</dbReference>
<dbReference type="CDD" id="cd00005">
    <property type="entry name" value="CBM9_like_1"/>
    <property type="match status" value="1"/>
</dbReference>
<dbReference type="GO" id="GO:0016810">
    <property type="term" value="F:hydrolase activity, acting on carbon-nitrogen (but not peptide) bonds"/>
    <property type="evidence" value="ECO:0007669"/>
    <property type="project" value="InterPro"/>
</dbReference>
<dbReference type="Pfam" id="PF06452">
    <property type="entry name" value="CBM9_1"/>
    <property type="match status" value="1"/>
</dbReference>
<comment type="catalytic activity">
    <reaction evidence="7">
        <text>Endohydrolysis of (1-&gt;4)-beta-D-xylosidic linkages in xylans.</text>
        <dbReference type="EC" id="3.2.1.8"/>
    </reaction>
</comment>
<dbReference type="InterPro" id="IPR002509">
    <property type="entry name" value="NODB_dom"/>
</dbReference>
<keyword evidence="4 7" id="KW-0119">Carbohydrate metabolism</keyword>
<dbReference type="SUPFAM" id="SSF51445">
    <property type="entry name" value="(Trans)glycosidases"/>
    <property type="match status" value="1"/>
</dbReference>
<evidence type="ECO:0000313" key="9">
    <source>
        <dbReference type="Proteomes" id="UP000093501"/>
    </source>
</evidence>
<evidence type="ECO:0000256" key="4">
    <source>
        <dbReference type="ARBA" id="ARBA00023277"/>
    </source>
</evidence>
<dbReference type="SUPFAM" id="SSF88713">
    <property type="entry name" value="Glycoside hydrolase/deacetylase"/>
    <property type="match status" value="1"/>
</dbReference>
<dbReference type="AlphaFoldDB" id="A0A1C0AH54"/>
<dbReference type="Pfam" id="PF02018">
    <property type="entry name" value="CBM_4_9"/>
    <property type="match status" value="1"/>
</dbReference>
<dbReference type="Pfam" id="PF00331">
    <property type="entry name" value="Glyco_hydro_10"/>
    <property type="match status" value="1"/>
</dbReference>
<dbReference type="GO" id="GO:0030246">
    <property type="term" value="F:carbohydrate binding"/>
    <property type="evidence" value="ECO:0007669"/>
    <property type="project" value="InterPro"/>
</dbReference>
<dbReference type="PRINTS" id="PR00134">
    <property type="entry name" value="GLHYDRLASE10"/>
</dbReference>
<evidence type="ECO:0000256" key="7">
    <source>
        <dbReference type="RuleBase" id="RU361174"/>
    </source>
</evidence>
<evidence type="ECO:0000256" key="1">
    <source>
        <dbReference type="ARBA" id="ARBA00007495"/>
    </source>
</evidence>
<dbReference type="GO" id="GO:0000272">
    <property type="term" value="P:polysaccharide catabolic process"/>
    <property type="evidence" value="ECO:0007669"/>
    <property type="project" value="UniProtKB-KW"/>
</dbReference>